<sequence>MENSAGKDNIAEDHGEVGGPVVPRKRKRAATDGATSGPGLLCDDVLINIFARLPARAAVACTSLSKHHHRLIRSPEFAILHSRLGAPPLPRPHIAYLATAPIKRRPGQKKPVNVFHDFHVAGGGLRRGGAAAPMRSLSGWRYLEMSYINTCNGVVLLAKKEFSRPCRCILWNPAVADGDGVEEVTVPGRDYQVLGLGYGPRSETYKLLLCRSDRRRGCYHNEYSLAICSLGGSSVELDGKHDGNIRLQMLYADGTIYLAERETRWILAFDVDDEAITSIDLPTRRYVSNLMELSGRPCIAVEDDSGSKALWVLSVDHQWVKRYLIAEQPVEARFYIFSLTAVWDCGGVLVLYSDGIRDDVDKLFVYNVATGKMFKAALHRDMAPDSSEYAICWGYTPTLVSPGSMVGKVDQGVVGRRRRELPADMVKALQPVVERDRKQGHDATVDTVSFMDVLVCIMRRLPDGVQDVQDLVELLTA</sequence>
<feature type="domain" description="F-box" evidence="2">
    <location>
        <begin position="41"/>
        <end position="77"/>
    </location>
</feature>
<evidence type="ECO:0000259" key="2">
    <source>
        <dbReference type="Pfam" id="PF00646"/>
    </source>
</evidence>
<accession>A0A835BIY3</accession>
<feature type="region of interest" description="Disordered" evidence="1">
    <location>
        <begin position="1"/>
        <end position="34"/>
    </location>
</feature>
<keyword evidence="5" id="KW-1185">Reference proteome</keyword>
<evidence type="ECO:0008006" key="6">
    <source>
        <dbReference type="Google" id="ProtNLM"/>
    </source>
</evidence>
<dbReference type="Pfam" id="PF00646">
    <property type="entry name" value="F-box"/>
    <property type="match status" value="1"/>
</dbReference>
<evidence type="ECO:0000313" key="4">
    <source>
        <dbReference type="EMBL" id="KAF8702272.1"/>
    </source>
</evidence>
<dbReference type="PANTHER" id="PTHR31672">
    <property type="entry name" value="BNACNNG10540D PROTEIN"/>
    <property type="match status" value="1"/>
</dbReference>
<evidence type="ECO:0000313" key="5">
    <source>
        <dbReference type="Proteomes" id="UP000636709"/>
    </source>
</evidence>
<protein>
    <recommendedName>
        <fullName evidence="6">F-box domain-containing protein</fullName>
    </recommendedName>
</protein>
<dbReference type="Proteomes" id="UP000636709">
    <property type="component" value="Unassembled WGS sequence"/>
</dbReference>
<dbReference type="EMBL" id="JACEFO010001787">
    <property type="protein sequence ID" value="KAF8702272.1"/>
    <property type="molecule type" value="Genomic_DNA"/>
</dbReference>
<evidence type="ECO:0000256" key="1">
    <source>
        <dbReference type="SAM" id="MobiDB-lite"/>
    </source>
</evidence>
<dbReference type="InterPro" id="IPR013187">
    <property type="entry name" value="F-box-assoc_dom_typ3"/>
</dbReference>
<name>A0A835BIY3_9POAL</name>
<gene>
    <name evidence="4" type="ORF">HU200_033040</name>
</gene>
<dbReference type="InterPro" id="IPR050796">
    <property type="entry name" value="SCF_F-box_component"/>
</dbReference>
<comment type="caution">
    <text evidence="4">The sequence shown here is derived from an EMBL/GenBank/DDBJ whole genome shotgun (WGS) entry which is preliminary data.</text>
</comment>
<dbReference type="PANTHER" id="PTHR31672:SF13">
    <property type="entry name" value="F-BOX PROTEIN CPR30-LIKE"/>
    <property type="match status" value="1"/>
</dbReference>
<dbReference type="Gramene" id="Dexi7B01G0017920.1">
    <property type="protein sequence ID" value="Dexi7B01G0017920.1:cds"/>
    <property type="gene ID" value="Dexi7B01G0017920"/>
</dbReference>
<dbReference type="InterPro" id="IPR001810">
    <property type="entry name" value="F-box_dom"/>
</dbReference>
<feature type="domain" description="F-box associated beta-propeller type 3" evidence="3">
    <location>
        <begin position="146"/>
        <end position="376"/>
    </location>
</feature>
<proteinExistence type="predicted"/>
<dbReference type="AlphaFoldDB" id="A0A835BIY3"/>
<dbReference type="Pfam" id="PF08268">
    <property type="entry name" value="FBA_3"/>
    <property type="match status" value="1"/>
</dbReference>
<organism evidence="4 5">
    <name type="scientific">Digitaria exilis</name>
    <dbReference type="NCBI Taxonomy" id="1010633"/>
    <lineage>
        <taxon>Eukaryota</taxon>
        <taxon>Viridiplantae</taxon>
        <taxon>Streptophyta</taxon>
        <taxon>Embryophyta</taxon>
        <taxon>Tracheophyta</taxon>
        <taxon>Spermatophyta</taxon>
        <taxon>Magnoliopsida</taxon>
        <taxon>Liliopsida</taxon>
        <taxon>Poales</taxon>
        <taxon>Poaceae</taxon>
        <taxon>PACMAD clade</taxon>
        <taxon>Panicoideae</taxon>
        <taxon>Panicodae</taxon>
        <taxon>Paniceae</taxon>
        <taxon>Anthephorinae</taxon>
        <taxon>Digitaria</taxon>
    </lineage>
</organism>
<dbReference type="OrthoDB" id="693285at2759"/>
<evidence type="ECO:0000259" key="3">
    <source>
        <dbReference type="Pfam" id="PF08268"/>
    </source>
</evidence>
<reference evidence="4" key="1">
    <citation type="submission" date="2020-07" db="EMBL/GenBank/DDBJ databases">
        <title>Genome sequence and genetic diversity analysis of an under-domesticated orphan crop, white fonio (Digitaria exilis).</title>
        <authorList>
            <person name="Bennetzen J.L."/>
            <person name="Chen S."/>
            <person name="Ma X."/>
            <person name="Wang X."/>
            <person name="Yssel A.E.J."/>
            <person name="Chaluvadi S.R."/>
            <person name="Johnson M."/>
            <person name="Gangashetty P."/>
            <person name="Hamidou F."/>
            <person name="Sanogo M.D."/>
            <person name="Zwaenepoel A."/>
            <person name="Wallace J."/>
            <person name="Van De Peer Y."/>
            <person name="Van Deynze A."/>
        </authorList>
    </citation>
    <scope>NUCLEOTIDE SEQUENCE</scope>
    <source>
        <tissue evidence="4">Leaves</tissue>
    </source>
</reference>
<dbReference type="NCBIfam" id="TIGR01640">
    <property type="entry name" value="F_box_assoc_1"/>
    <property type="match status" value="1"/>
</dbReference>
<dbReference type="InterPro" id="IPR017451">
    <property type="entry name" value="F-box-assoc_interact_dom"/>
</dbReference>